<feature type="signal peptide" evidence="2">
    <location>
        <begin position="1"/>
        <end position="28"/>
    </location>
</feature>
<name>A0A4Y8AE53_9SPHI</name>
<feature type="domain" description="DUF3347" evidence="3">
    <location>
        <begin position="73"/>
        <end position="163"/>
    </location>
</feature>
<dbReference type="AlphaFoldDB" id="A0A4Y8AE53"/>
<protein>
    <submittedName>
        <fullName evidence="4">DUF3347 domain-containing protein</fullName>
    </submittedName>
</protein>
<organism evidence="4 5">
    <name type="scientific">Mucilaginibacter phyllosphaerae</name>
    <dbReference type="NCBI Taxonomy" id="1812349"/>
    <lineage>
        <taxon>Bacteria</taxon>
        <taxon>Pseudomonadati</taxon>
        <taxon>Bacteroidota</taxon>
        <taxon>Sphingobacteriia</taxon>
        <taxon>Sphingobacteriales</taxon>
        <taxon>Sphingobacteriaceae</taxon>
        <taxon>Mucilaginibacter</taxon>
    </lineage>
</organism>
<feature type="chain" id="PRO_5021339877" evidence="2">
    <location>
        <begin position="29"/>
        <end position="209"/>
    </location>
</feature>
<dbReference type="EMBL" id="SNQG01000003">
    <property type="protein sequence ID" value="TEW66860.1"/>
    <property type="molecule type" value="Genomic_DNA"/>
</dbReference>
<evidence type="ECO:0000256" key="1">
    <source>
        <dbReference type="SAM" id="MobiDB-lite"/>
    </source>
</evidence>
<proteinExistence type="predicted"/>
<reference evidence="4 5" key="1">
    <citation type="journal article" date="2016" name="Int. J. Syst. Evol. Microbiol.">
        <title>Proposal of Mucilaginibacter phyllosphaerae sp. nov. isolated from the phyllosphere of Galium album.</title>
        <authorList>
            <person name="Aydogan E.L."/>
            <person name="Busse H.J."/>
            <person name="Moser G."/>
            <person name="Muller C."/>
            <person name="Kampfer P."/>
            <person name="Glaeser S.P."/>
        </authorList>
    </citation>
    <scope>NUCLEOTIDE SEQUENCE [LARGE SCALE GENOMIC DNA]</scope>
    <source>
        <strain evidence="4 5">PP-F2FG21</strain>
    </source>
</reference>
<comment type="caution">
    <text evidence="4">The sequence shown here is derived from an EMBL/GenBank/DDBJ whole genome shotgun (WGS) entry which is preliminary data.</text>
</comment>
<evidence type="ECO:0000259" key="3">
    <source>
        <dbReference type="Pfam" id="PF11827"/>
    </source>
</evidence>
<sequence>MILLRLAGLLCYHKNYVMKNLIIVVAFAATSLTIAACNNSNKPVASSTTDTTKMASSTGKQAAQTKPAVKSLLDNYLQLKNALAADNSDDAATAGKAIAAGFANFDQTALTVTQKKSFADIQGDAKEMAEHIGESAGKLPHQREHFEMLSQDMVDLVKLFGAGESLYVDHCPMYNNNKGADWLSETKAIKNPYLGTKMPTCGSVKEEIK</sequence>
<dbReference type="Pfam" id="PF11827">
    <property type="entry name" value="DUF3347"/>
    <property type="match status" value="1"/>
</dbReference>
<accession>A0A4Y8AE53</accession>
<evidence type="ECO:0000256" key="2">
    <source>
        <dbReference type="SAM" id="SignalP"/>
    </source>
</evidence>
<gene>
    <name evidence="4" type="ORF">E2R65_10630</name>
</gene>
<evidence type="ECO:0000313" key="4">
    <source>
        <dbReference type="EMBL" id="TEW66860.1"/>
    </source>
</evidence>
<dbReference type="InterPro" id="IPR021782">
    <property type="entry name" value="DUF3347"/>
</dbReference>
<feature type="region of interest" description="Disordered" evidence="1">
    <location>
        <begin position="42"/>
        <end position="61"/>
    </location>
</feature>
<dbReference type="Proteomes" id="UP000297248">
    <property type="component" value="Unassembled WGS sequence"/>
</dbReference>
<evidence type="ECO:0000313" key="5">
    <source>
        <dbReference type="Proteomes" id="UP000297248"/>
    </source>
</evidence>
<keyword evidence="2" id="KW-0732">Signal</keyword>